<dbReference type="InterPro" id="IPR051781">
    <property type="entry name" value="Metallo-dep_Hydrolase"/>
</dbReference>
<organism evidence="4 5">
    <name type="scientific">Cytospora paraplurivora</name>
    <dbReference type="NCBI Taxonomy" id="2898453"/>
    <lineage>
        <taxon>Eukaryota</taxon>
        <taxon>Fungi</taxon>
        <taxon>Dikarya</taxon>
        <taxon>Ascomycota</taxon>
        <taxon>Pezizomycotina</taxon>
        <taxon>Sordariomycetes</taxon>
        <taxon>Sordariomycetidae</taxon>
        <taxon>Diaporthales</taxon>
        <taxon>Cytosporaceae</taxon>
        <taxon>Cytospora</taxon>
    </lineage>
</organism>
<keyword evidence="5" id="KW-1185">Reference proteome</keyword>
<proteinExistence type="predicted"/>
<accession>A0AAN9U1R1</accession>
<evidence type="ECO:0000313" key="4">
    <source>
        <dbReference type="EMBL" id="KAK7733960.1"/>
    </source>
</evidence>
<dbReference type="SUPFAM" id="SSF51338">
    <property type="entry name" value="Composite domain of metallo-dependent hydrolases"/>
    <property type="match status" value="1"/>
</dbReference>
<keyword evidence="2" id="KW-0472">Membrane</keyword>
<gene>
    <name evidence="4" type="ORF">SLS53_008112</name>
</gene>
<name>A0AAN9U1R1_9PEZI</name>
<comment type="caution">
    <text evidence="4">The sequence shown here is derived from an EMBL/GenBank/DDBJ whole genome shotgun (WGS) entry which is preliminary data.</text>
</comment>
<evidence type="ECO:0000256" key="1">
    <source>
        <dbReference type="SAM" id="MobiDB-lite"/>
    </source>
</evidence>
<dbReference type="PANTHER" id="PTHR43135">
    <property type="entry name" value="ALPHA-D-RIBOSE 1-METHYLPHOSPHONATE 5-TRIPHOSPHATE DIPHOSPHATASE"/>
    <property type="match status" value="1"/>
</dbReference>
<dbReference type="AlphaFoldDB" id="A0AAN9U1R1"/>
<dbReference type="InterPro" id="IPR032466">
    <property type="entry name" value="Metal_Hydrolase"/>
</dbReference>
<dbReference type="InterPro" id="IPR013108">
    <property type="entry name" value="Amidohydro_3"/>
</dbReference>
<evidence type="ECO:0000313" key="5">
    <source>
        <dbReference type="Proteomes" id="UP001320245"/>
    </source>
</evidence>
<feature type="domain" description="Amidohydrolase 3" evidence="3">
    <location>
        <begin position="448"/>
        <end position="539"/>
    </location>
</feature>
<reference evidence="4 5" key="1">
    <citation type="journal article" date="2023" name="PLoS ONE">
        <title>Cytospora paraplurivora sp. nov. isolated from orchards with fruit tree decline syndrome in Ontario, Canada.</title>
        <authorList>
            <person name="Ilyukhin E."/>
            <person name="Nguyen H.D.T."/>
            <person name="Castle A.J."/>
            <person name="Ellouze W."/>
        </authorList>
    </citation>
    <scope>NUCLEOTIDE SEQUENCE [LARGE SCALE GENOMIC DNA]</scope>
    <source>
        <strain evidence="4 5">FDS-564</strain>
    </source>
</reference>
<dbReference type="GO" id="GO:0016810">
    <property type="term" value="F:hydrolase activity, acting on carbon-nitrogen (but not peptide) bonds"/>
    <property type="evidence" value="ECO:0007669"/>
    <property type="project" value="InterPro"/>
</dbReference>
<dbReference type="InterPro" id="IPR011059">
    <property type="entry name" value="Metal-dep_hydrolase_composite"/>
</dbReference>
<dbReference type="SUPFAM" id="SSF51556">
    <property type="entry name" value="Metallo-dependent hydrolases"/>
    <property type="match status" value="1"/>
</dbReference>
<dbReference type="Pfam" id="PF07969">
    <property type="entry name" value="Amidohydro_3"/>
    <property type="match status" value="1"/>
</dbReference>
<dbReference type="EMBL" id="JAJSPL020000045">
    <property type="protein sequence ID" value="KAK7733960.1"/>
    <property type="molecule type" value="Genomic_DNA"/>
</dbReference>
<dbReference type="Proteomes" id="UP001320245">
    <property type="component" value="Unassembled WGS sequence"/>
</dbReference>
<keyword evidence="2" id="KW-0812">Transmembrane</keyword>
<feature type="transmembrane region" description="Helical" evidence="2">
    <location>
        <begin position="49"/>
        <end position="68"/>
    </location>
</feature>
<dbReference type="Gene3D" id="3.20.20.140">
    <property type="entry name" value="Metal-dependent hydrolases"/>
    <property type="match status" value="2"/>
</dbReference>
<protein>
    <recommendedName>
        <fullName evidence="3">Amidohydrolase 3 domain-containing protein</fullName>
    </recommendedName>
</protein>
<evidence type="ECO:0000259" key="3">
    <source>
        <dbReference type="Pfam" id="PF07969"/>
    </source>
</evidence>
<dbReference type="PANTHER" id="PTHR43135:SF3">
    <property type="entry name" value="ALPHA-D-RIBOSE 1-METHYLPHOSPHONATE 5-TRIPHOSPHATE DIPHOSPHATASE"/>
    <property type="match status" value="1"/>
</dbReference>
<keyword evidence="2" id="KW-1133">Transmembrane helix</keyword>
<evidence type="ECO:0000256" key="2">
    <source>
        <dbReference type="SAM" id="Phobius"/>
    </source>
</evidence>
<sequence>MNATIAGARDSKEALSALENGSSPPPYEATAYPKVRHTHRIRKLNSARLRVAALFLALSLSWICLWKGHFPHGPNVTLSALEEEKFQSGLSSCAAIHKLPARTEAQDRSENPRWNPTSGQNHTVILRNATLFDGESFLDEAVDIVFAKGLIVSVAPTTAGESTHEHLPADAEVINLSGAYVTPGLVDMHSHHLVIPWPHLASTEDADEEHSGPLTPFIRAIDGMKPYDPATRLIASGGVTSSLIIPGSANIIGGEGAAVKNARRPGADGELVVEEMLLEHGVDAGERRRYMKLACGENPKVTYGHTRLGSAWALRGWLARARELVGRQEGWCEAARGAAAAGDGARARLLAEEGGFPEDLELESTAGVLRGRVAVHNHCYEPEDFETMIRISREFGFRVRAFHHALSAWQVPELLKEYDGNLTIATFAEFAFYKSEAYAASLSAGKILSDHGLPVAYKSDHSVEDINAKYLLLQSAVGHSFGLPEDKALQAVTSVPAAAIELDNRIGYVRPGYDADVVVWDSHPLSVGATPRQVLIDGVATLDPVKVEESTAKAVAQGGDAYRGAGKPAMRAVVAEEERARFCSASERPGQSFVITGVRKSFLEESPSLTSAAEGAKVQTGGGNLTVVIDDGEITCIGDGLTCEYAASRLHERRSNSQGVVSVDLRNGHLSRGLTAVTSSLGIAEISMDPGTGDGIVDKTSPEDAAGPYGIIAHAKYGVSLGGKNFARARLGGVTRAVQAPLSGGGLIVGVSTGLRTGVAGTLLDGGLFQDDVALHVALGDDAKADEGAISKAIGRLRGLVKGGERRIRGTVDEEDIKNDPWALVANGSLPLVVKADSTHDIQQVILLKRDYPAVKAVIFGGHEAPLVSIVPLESMTTPSIYADLDCLIPPIQLADDIAKAKIPLIFTGARPGPETWTKKDSPPGPPLSRSPADTLNEAGVLYALSLNTGGGPPGDPRLQSLALEASWAAKYAGLSEHEALGLVSTNVEEILGLERSGDVVVWEGNPLQFGTPVLAFQEREGRLLVGSCWPNEVDG</sequence>
<feature type="region of interest" description="Disordered" evidence="1">
    <location>
        <begin position="913"/>
        <end position="933"/>
    </location>
</feature>